<organism evidence="3 4">
    <name type="scientific">Plastoroseomonas hellenica</name>
    <dbReference type="NCBI Taxonomy" id="2687306"/>
    <lineage>
        <taxon>Bacteria</taxon>
        <taxon>Pseudomonadati</taxon>
        <taxon>Pseudomonadota</taxon>
        <taxon>Alphaproteobacteria</taxon>
        <taxon>Acetobacterales</taxon>
        <taxon>Acetobacteraceae</taxon>
        <taxon>Plastoroseomonas</taxon>
    </lineage>
</organism>
<dbReference type="Pfam" id="PF03401">
    <property type="entry name" value="TctC"/>
    <property type="match status" value="1"/>
</dbReference>
<dbReference type="PANTHER" id="PTHR42928">
    <property type="entry name" value="TRICARBOXYLATE-BINDING PROTEIN"/>
    <property type="match status" value="1"/>
</dbReference>
<dbReference type="PIRSF" id="PIRSF017082">
    <property type="entry name" value="YflP"/>
    <property type="match status" value="1"/>
</dbReference>
<dbReference type="Gene3D" id="3.40.190.10">
    <property type="entry name" value="Periplasmic binding protein-like II"/>
    <property type="match status" value="1"/>
</dbReference>
<dbReference type="InterPro" id="IPR005064">
    <property type="entry name" value="BUG"/>
</dbReference>
<evidence type="ECO:0000256" key="2">
    <source>
        <dbReference type="SAM" id="SignalP"/>
    </source>
</evidence>
<dbReference type="PANTHER" id="PTHR42928:SF5">
    <property type="entry name" value="BLR1237 PROTEIN"/>
    <property type="match status" value="1"/>
</dbReference>
<gene>
    <name evidence="3" type="ORF">GXW71_31535</name>
</gene>
<comment type="similarity">
    <text evidence="1">Belongs to the UPF0065 (bug) family.</text>
</comment>
<dbReference type="Gene3D" id="3.40.190.150">
    <property type="entry name" value="Bordetella uptake gene, domain 1"/>
    <property type="match status" value="1"/>
</dbReference>
<accession>A0ABS5FA14</accession>
<evidence type="ECO:0000256" key="1">
    <source>
        <dbReference type="ARBA" id="ARBA00006987"/>
    </source>
</evidence>
<reference evidence="4" key="1">
    <citation type="journal article" date="2021" name="Syst. Appl. Microbiol.">
        <title>Roseomonas hellenica sp. nov., isolated from roots of wild-growing Alkanna tinctoria.</title>
        <authorList>
            <person name="Rat A."/>
            <person name="Naranjo H.D."/>
            <person name="Lebbe L."/>
            <person name="Cnockaert M."/>
            <person name="Krigas N."/>
            <person name="Grigoriadou K."/>
            <person name="Maloupa E."/>
            <person name="Willems A."/>
        </authorList>
    </citation>
    <scope>NUCLEOTIDE SEQUENCE [LARGE SCALE GENOMIC DNA]</scope>
    <source>
        <strain evidence="4">LMG 31523</strain>
    </source>
</reference>
<dbReference type="Proteomes" id="UP001196870">
    <property type="component" value="Unassembled WGS sequence"/>
</dbReference>
<protein>
    <submittedName>
        <fullName evidence="3">Tripartite tricarboxylate transporter substrate binding protein</fullName>
    </submittedName>
</protein>
<feature type="chain" id="PRO_5046582136" evidence="2">
    <location>
        <begin position="28"/>
        <end position="327"/>
    </location>
</feature>
<keyword evidence="2" id="KW-0732">Signal</keyword>
<proteinExistence type="inferred from homology"/>
<comment type="caution">
    <text evidence="3">The sequence shown here is derived from an EMBL/GenBank/DDBJ whole genome shotgun (WGS) entry which is preliminary data.</text>
</comment>
<dbReference type="InterPro" id="IPR042100">
    <property type="entry name" value="Bug_dom1"/>
</dbReference>
<feature type="signal peptide" evidence="2">
    <location>
        <begin position="1"/>
        <end position="27"/>
    </location>
</feature>
<sequence length="327" mass="34246">MDARPFSRRFLIACLMALPFAAPGAWAQTVTRDVRLIVPYAPGGSVDILGRLLAEVLPAAIGHNVVVENRSGAGAFIGLQAVANAPADGHTLGLAPDLGLAVSPIIPGTTLPINPDRDLAPIASLMRVPTVLVTRGDAPFQDLDSLVARARTSPTAVTAGISGNGTITHLLIARLNGAIGTQMVYVPYRGGTPALLDVLAGNVDLYFSLLPESLPYIQAGRMRPLGFASAGRNAQFPDVPAMTERFPGFTGTADYGMVGAAGLSPTWVAFWNRTVNAALTRPEIRARLDQMSSEATGGTAAEYRAKLGNDRAVWGEVVRANDIRAGS</sequence>
<dbReference type="CDD" id="cd07012">
    <property type="entry name" value="PBP2_Bug_TTT"/>
    <property type="match status" value="1"/>
</dbReference>
<dbReference type="RefSeq" id="WP_211857220.1">
    <property type="nucleotide sequence ID" value="NZ_JAAGBB010000074.1"/>
</dbReference>
<dbReference type="EMBL" id="JAAGBB010000074">
    <property type="protein sequence ID" value="MBR0668925.1"/>
    <property type="molecule type" value="Genomic_DNA"/>
</dbReference>
<evidence type="ECO:0000313" key="4">
    <source>
        <dbReference type="Proteomes" id="UP001196870"/>
    </source>
</evidence>
<name>A0ABS5FA14_9PROT</name>
<keyword evidence="4" id="KW-1185">Reference proteome</keyword>
<evidence type="ECO:0000313" key="3">
    <source>
        <dbReference type="EMBL" id="MBR0668925.1"/>
    </source>
</evidence>
<dbReference type="SUPFAM" id="SSF53850">
    <property type="entry name" value="Periplasmic binding protein-like II"/>
    <property type="match status" value="1"/>
</dbReference>